<proteinExistence type="predicted"/>
<evidence type="ECO:0000313" key="1">
    <source>
        <dbReference type="EMBL" id="CAB4130923.1"/>
    </source>
</evidence>
<reference evidence="1" key="1">
    <citation type="submission" date="2020-04" db="EMBL/GenBank/DDBJ databases">
        <authorList>
            <person name="Chiriac C."/>
            <person name="Salcher M."/>
            <person name="Ghai R."/>
            <person name="Kavagutti S V."/>
        </authorList>
    </citation>
    <scope>NUCLEOTIDE SEQUENCE</scope>
</reference>
<dbReference type="EMBL" id="LR796251">
    <property type="protein sequence ID" value="CAB4130923.1"/>
    <property type="molecule type" value="Genomic_DNA"/>
</dbReference>
<protein>
    <submittedName>
        <fullName evidence="1">Uncharacterized protein</fullName>
    </submittedName>
</protein>
<gene>
    <name evidence="1" type="ORF">UFOVP130_45</name>
</gene>
<sequence>MVIHQPSYRWTPVHELPGDGGMFDVPDVGCDECPVSAITPLAFELVSLFSRANYAHESSGAALFGTDLSKWPVWAVDALVVIEQEKVRESNARFEAEQQNREN</sequence>
<accession>A0A6J5LC41</accession>
<organism evidence="1">
    <name type="scientific">uncultured Caudovirales phage</name>
    <dbReference type="NCBI Taxonomy" id="2100421"/>
    <lineage>
        <taxon>Viruses</taxon>
        <taxon>Duplodnaviria</taxon>
        <taxon>Heunggongvirae</taxon>
        <taxon>Uroviricota</taxon>
        <taxon>Caudoviricetes</taxon>
        <taxon>Peduoviridae</taxon>
        <taxon>Maltschvirus</taxon>
        <taxon>Maltschvirus maltsch</taxon>
    </lineage>
</organism>
<name>A0A6J5LC41_9CAUD</name>